<protein>
    <submittedName>
        <fullName evidence="1">Uncharacterized protein</fullName>
    </submittedName>
</protein>
<dbReference type="AlphaFoldDB" id="A0A0H5QWY4"/>
<reference evidence="1" key="1">
    <citation type="submission" date="2015-04" db="EMBL/GenBank/DDBJ databases">
        <title>The genome sequence of the plant pathogenic Rhizarian Plasmodiophora brassicae reveals insights in its biotrophic life cycle and the origin of chitin synthesis.</title>
        <authorList>
            <person name="Schwelm A."/>
            <person name="Fogelqvist J."/>
            <person name="Knaust A."/>
            <person name="Julke S."/>
            <person name="Lilja T."/>
            <person name="Dhandapani V."/>
            <person name="Bonilla-Rosso G."/>
            <person name="Karlsson M."/>
            <person name="Shevchenko A."/>
            <person name="Choi S.R."/>
            <person name="Kim H.G."/>
            <person name="Park J.Y."/>
            <person name="Lim Y.P."/>
            <person name="Ludwig-Muller J."/>
            <person name="Dixelius C."/>
        </authorList>
    </citation>
    <scope>NUCLEOTIDE SEQUENCE</scope>
    <source>
        <tissue evidence="1">Potato root galls</tissue>
    </source>
</reference>
<proteinExistence type="predicted"/>
<dbReference type="EMBL" id="HACM01005805">
    <property type="protein sequence ID" value="CRZ06247.1"/>
    <property type="molecule type" value="Transcribed_RNA"/>
</dbReference>
<sequence length="103" mass="12175">MSDYYVYKKVQQIGQQCLMLSQCLVMEVCHCQLQNNLHFSQEEMKLNHIRPQSIQKNVRLMIVPSLLLKQDKIRDVPSLLIRLFSHEGLKANFYSFIHIRTLA</sequence>
<organism evidence="1">
    <name type="scientific">Spongospora subterranea</name>
    <dbReference type="NCBI Taxonomy" id="70186"/>
    <lineage>
        <taxon>Eukaryota</taxon>
        <taxon>Sar</taxon>
        <taxon>Rhizaria</taxon>
        <taxon>Endomyxa</taxon>
        <taxon>Phytomyxea</taxon>
        <taxon>Plasmodiophorida</taxon>
        <taxon>Plasmodiophoridae</taxon>
        <taxon>Spongospora</taxon>
    </lineage>
</organism>
<evidence type="ECO:0000313" key="1">
    <source>
        <dbReference type="EMBL" id="CRZ06247.1"/>
    </source>
</evidence>
<name>A0A0H5QWY4_9EUKA</name>
<accession>A0A0H5QWY4</accession>